<sequence>MIRICPILVCCYVLYIWRKISQDSILQKSPTIETLSLKCKILMVAFFISLLGRFCVQVVFLFTRGNYERASCSNQLFIKTRIGFKIIERLFPLIIALLC</sequence>
<dbReference type="EMBL" id="RRYP01004038">
    <property type="protein sequence ID" value="TNV83227.1"/>
    <property type="molecule type" value="Genomic_DNA"/>
</dbReference>
<organism evidence="2 3">
    <name type="scientific">Halteria grandinella</name>
    <dbReference type="NCBI Taxonomy" id="5974"/>
    <lineage>
        <taxon>Eukaryota</taxon>
        <taxon>Sar</taxon>
        <taxon>Alveolata</taxon>
        <taxon>Ciliophora</taxon>
        <taxon>Intramacronucleata</taxon>
        <taxon>Spirotrichea</taxon>
        <taxon>Stichotrichia</taxon>
        <taxon>Sporadotrichida</taxon>
        <taxon>Halteriidae</taxon>
        <taxon>Halteria</taxon>
    </lineage>
</organism>
<evidence type="ECO:0000313" key="2">
    <source>
        <dbReference type="EMBL" id="TNV83227.1"/>
    </source>
</evidence>
<name>A0A8J8NWE9_HALGN</name>
<feature type="transmembrane region" description="Helical" evidence="1">
    <location>
        <begin position="42"/>
        <end position="62"/>
    </location>
</feature>
<keyword evidence="1" id="KW-1133">Transmembrane helix</keyword>
<keyword evidence="1" id="KW-0472">Membrane</keyword>
<protein>
    <submittedName>
        <fullName evidence="2">Uncharacterized protein</fullName>
    </submittedName>
</protein>
<accession>A0A8J8NWE9</accession>
<gene>
    <name evidence="2" type="ORF">FGO68_gene3962</name>
</gene>
<evidence type="ECO:0000313" key="3">
    <source>
        <dbReference type="Proteomes" id="UP000785679"/>
    </source>
</evidence>
<comment type="caution">
    <text evidence="2">The sequence shown here is derived from an EMBL/GenBank/DDBJ whole genome shotgun (WGS) entry which is preliminary data.</text>
</comment>
<evidence type="ECO:0000256" key="1">
    <source>
        <dbReference type="SAM" id="Phobius"/>
    </source>
</evidence>
<dbReference type="Proteomes" id="UP000785679">
    <property type="component" value="Unassembled WGS sequence"/>
</dbReference>
<proteinExistence type="predicted"/>
<dbReference type="AlphaFoldDB" id="A0A8J8NWE9"/>
<keyword evidence="3" id="KW-1185">Reference proteome</keyword>
<reference evidence="2" key="1">
    <citation type="submission" date="2019-06" db="EMBL/GenBank/DDBJ databases">
        <authorList>
            <person name="Zheng W."/>
        </authorList>
    </citation>
    <scope>NUCLEOTIDE SEQUENCE</scope>
    <source>
        <strain evidence="2">QDHG01</strain>
    </source>
</reference>
<keyword evidence="1" id="KW-0812">Transmembrane</keyword>